<dbReference type="InterPro" id="IPR031571">
    <property type="entry name" value="RcpC_dom"/>
</dbReference>
<accession>A0A1S9N5L4</accession>
<evidence type="ECO:0000313" key="3">
    <source>
        <dbReference type="EMBL" id="OOP72826.1"/>
    </source>
</evidence>
<dbReference type="Proteomes" id="UP000190959">
    <property type="component" value="Unassembled WGS sequence"/>
</dbReference>
<dbReference type="AlphaFoldDB" id="A0A1S9N5L4"/>
<dbReference type="RefSeq" id="WP_078115914.1">
    <property type="nucleotide sequence ID" value="NZ_MWMH01000004.1"/>
</dbReference>
<reference evidence="3 4" key="1">
    <citation type="submission" date="2017-02" db="EMBL/GenBank/DDBJ databases">
        <title>Genome sequence of Clostridium beijerinckii Br21.</title>
        <authorList>
            <person name="Fonseca B.C."/>
            <person name="Guazzaroni M.E."/>
            <person name="Riano-Pachon D.M."/>
            <person name="Reginatto V."/>
        </authorList>
    </citation>
    <scope>NUCLEOTIDE SEQUENCE [LARGE SCALE GENOMIC DNA]</scope>
    <source>
        <strain evidence="3 4">Br21</strain>
    </source>
</reference>
<evidence type="ECO:0000256" key="1">
    <source>
        <dbReference type="SAM" id="MobiDB-lite"/>
    </source>
</evidence>
<protein>
    <submittedName>
        <fullName evidence="3">Pilus assembly protein CpaB</fullName>
    </submittedName>
</protein>
<proteinExistence type="predicted"/>
<sequence length="271" mass="29461">MKNLLKNRTIVGLSSIILSLIICFAVTPLYNNALQSKVKIIRIAKDVSKGDIISSDKIETVEIGGYNLPKDVLRDKESVVGKYATADLSKGDYILNSKVSSSPLAENKYLYSLDGNSEAISITIKSFAAGLSGKLQAGDIISIIASDYGDLRETIVPNELQYVKVLAVTTSKGSDNVYSQNNKNNKDNSNDTENQLPSTVTLLVNKVQAKLLAKLENQSKIHVSLVYRGTEENAPKFLDAQNNIFNEKTDNKTSGNTLDKSLGQGANVNEK</sequence>
<dbReference type="SMART" id="SM00858">
    <property type="entry name" value="SAF"/>
    <property type="match status" value="1"/>
</dbReference>
<feature type="compositionally biased region" description="Low complexity" evidence="1">
    <location>
        <begin position="174"/>
        <end position="183"/>
    </location>
</feature>
<evidence type="ECO:0000259" key="2">
    <source>
        <dbReference type="SMART" id="SM00858"/>
    </source>
</evidence>
<dbReference type="Pfam" id="PF08666">
    <property type="entry name" value="SAF"/>
    <property type="match status" value="1"/>
</dbReference>
<feature type="domain" description="SAF" evidence="2">
    <location>
        <begin position="38"/>
        <end position="100"/>
    </location>
</feature>
<dbReference type="CDD" id="cd11614">
    <property type="entry name" value="SAF_CpaB_FlgA_like"/>
    <property type="match status" value="1"/>
</dbReference>
<dbReference type="InterPro" id="IPR013974">
    <property type="entry name" value="SAF"/>
</dbReference>
<name>A0A1S9N5L4_CLOBE</name>
<comment type="caution">
    <text evidence="3">The sequence shown here is derived from an EMBL/GenBank/DDBJ whole genome shotgun (WGS) entry which is preliminary data.</text>
</comment>
<feature type="region of interest" description="Disordered" evidence="1">
    <location>
        <begin position="247"/>
        <end position="271"/>
    </location>
</feature>
<evidence type="ECO:0000313" key="4">
    <source>
        <dbReference type="Proteomes" id="UP000190959"/>
    </source>
</evidence>
<organism evidence="3 4">
    <name type="scientific">Clostridium beijerinckii</name>
    <name type="common">Clostridium MP</name>
    <dbReference type="NCBI Taxonomy" id="1520"/>
    <lineage>
        <taxon>Bacteria</taxon>
        <taxon>Bacillati</taxon>
        <taxon>Bacillota</taxon>
        <taxon>Clostridia</taxon>
        <taxon>Eubacteriales</taxon>
        <taxon>Clostridiaceae</taxon>
        <taxon>Clostridium</taxon>
    </lineage>
</organism>
<gene>
    <name evidence="3" type="ORF">CBEIBR21_13490</name>
</gene>
<dbReference type="EMBL" id="MWMH01000004">
    <property type="protein sequence ID" value="OOP72826.1"/>
    <property type="molecule type" value="Genomic_DNA"/>
</dbReference>
<dbReference type="Pfam" id="PF16976">
    <property type="entry name" value="RcpC"/>
    <property type="match status" value="1"/>
</dbReference>
<feature type="region of interest" description="Disordered" evidence="1">
    <location>
        <begin position="174"/>
        <end position="195"/>
    </location>
</feature>